<dbReference type="PROSITE" id="PS51760">
    <property type="entry name" value="GH10_2"/>
    <property type="match status" value="1"/>
</dbReference>
<evidence type="ECO:0000256" key="3">
    <source>
        <dbReference type="ARBA" id="ARBA00022801"/>
    </source>
</evidence>
<dbReference type="AlphaFoldDB" id="A0A830CPA5"/>
<dbReference type="SUPFAM" id="SSF49785">
    <property type="entry name" value="Galactose-binding domain-like"/>
    <property type="match status" value="1"/>
</dbReference>
<evidence type="ECO:0000259" key="7">
    <source>
        <dbReference type="PROSITE" id="PS51760"/>
    </source>
</evidence>
<evidence type="ECO:0000256" key="6">
    <source>
        <dbReference type="SAM" id="SignalP"/>
    </source>
</evidence>
<dbReference type="Proteomes" id="UP000653305">
    <property type="component" value="Unassembled WGS sequence"/>
</dbReference>
<keyword evidence="8" id="KW-0326">Glycosidase</keyword>
<dbReference type="SMART" id="SM00633">
    <property type="entry name" value="Glyco_10"/>
    <property type="match status" value="1"/>
</dbReference>
<feature type="domain" description="GH10" evidence="7">
    <location>
        <begin position="218"/>
        <end position="515"/>
    </location>
</feature>
<dbReference type="InterPro" id="IPR017853">
    <property type="entry name" value="GH"/>
</dbReference>
<dbReference type="GO" id="GO:0031176">
    <property type="term" value="F:endo-1,4-beta-xylanase activity"/>
    <property type="evidence" value="ECO:0007669"/>
    <property type="project" value="UniProtKB-ARBA"/>
</dbReference>
<organism evidence="8 9">
    <name type="scientific">Phtheirospermum japonicum</name>
    <dbReference type="NCBI Taxonomy" id="374723"/>
    <lineage>
        <taxon>Eukaryota</taxon>
        <taxon>Viridiplantae</taxon>
        <taxon>Streptophyta</taxon>
        <taxon>Embryophyta</taxon>
        <taxon>Tracheophyta</taxon>
        <taxon>Spermatophyta</taxon>
        <taxon>Magnoliopsida</taxon>
        <taxon>eudicotyledons</taxon>
        <taxon>Gunneridae</taxon>
        <taxon>Pentapetalae</taxon>
        <taxon>asterids</taxon>
        <taxon>lamiids</taxon>
        <taxon>Lamiales</taxon>
        <taxon>Orobanchaceae</taxon>
        <taxon>Orobanchaceae incertae sedis</taxon>
        <taxon>Phtheirospermum</taxon>
    </lineage>
</organism>
<dbReference type="Gene3D" id="2.60.120.260">
    <property type="entry name" value="Galactose-binding domain-like"/>
    <property type="match status" value="1"/>
</dbReference>
<dbReference type="PANTHER" id="PTHR31490:SF2">
    <property type="entry name" value="GLYCOSYL HYDROLASE FAMILY 10 PROTEIN"/>
    <property type="match status" value="1"/>
</dbReference>
<gene>
    <name evidence="8" type="ORF">PHJA_002309000</name>
</gene>
<feature type="signal peptide" evidence="6">
    <location>
        <begin position="1"/>
        <end position="27"/>
    </location>
</feature>
<dbReference type="Pfam" id="PF02018">
    <property type="entry name" value="CBM_4_9"/>
    <property type="match status" value="1"/>
</dbReference>
<protein>
    <submittedName>
        <fullName evidence="8">Endo-1 4-beta-xylanase a</fullName>
    </submittedName>
</protein>
<accession>A0A830CPA5</accession>
<keyword evidence="4" id="KW-0119">Carbohydrate metabolism</keyword>
<comment type="similarity">
    <text evidence="1">Belongs to the glycosyl hydrolase 10 (cellulase F) family.</text>
</comment>
<evidence type="ECO:0000313" key="9">
    <source>
        <dbReference type="Proteomes" id="UP000653305"/>
    </source>
</evidence>
<keyword evidence="9" id="KW-1185">Reference proteome</keyword>
<keyword evidence="3 8" id="KW-0378">Hydrolase</keyword>
<evidence type="ECO:0000256" key="1">
    <source>
        <dbReference type="ARBA" id="ARBA00007495"/>
    </source>
</evidence>
<evidence type="ECO:0000256" key="2">
    <source>
        <dbReference type="ARBA" id="ARBA00022737"/>
    </source>
</evidence>
<sequence>MAKLLNYNHMFFIVIVIFIVFGLQAYAVPYDDSYTLDCLATPLSAQYDGGMVVNPELNEGLNGWTVFGDAIIEHVASDDGNKFIVASNRYQPHHSFAQTIYLETGKLYTFSAWLQVSHGKADVAAIFKTETSYETVGWAKAQKDCWSMLKGGLVVKTSGPAQLYFETNNTDVDLSADSISLQSFTQEEWKSHQQQRIKKVRKTRVRLQAVDQAGRPMANATVSLTQTRPGFPLGCAINKNILYNPSYQSWFLSRFTHTVFENELKWYSTEYTQGFEDYSTSDAMVQFTQSHGLKVRGHNVFWDNPDCQPQWAKGLSSNELWAAANKRINSVMSRYQGKFIQWDVVNENMHYNFFENNLGSISASTYFYQTANQIDPATTPFLNEYNTIEWAGDPASSPAKYMEKIGLLRSQGYHGPLGFGLESHFTQGNVNPASIRTSLEMLAQAGLPIWATELDVSAGPNQASDLDQILHELYSNPAVEGIMMWAAWSPQGCYVMCLTNNDFINLDTGNVVDKFLTELKQADDDFDAPRTTDSNGFFETSLPHGHYHVKITHPTRPLFSNFGRINVVPEEFMLPIYRFTIINPEN</sequence>
<feature type="chain" id="PRO_5032933928" evidence="6">
    <location>
        <begin position="28"/>
        <end position="586"/>
    </location>
</feature>
<dbReference type="InterPro" id="IPR003305">
    <property type="entry name" value="CenC_carb-bd"/>
</dbReference>
<dbReference type="InterPro" id="IPR001000">
    <property type="entry name" value="GH10_dom"/>
</dbReference>
<dbReference type="EMBL" id="BMAC01000698">
    <property type="protein sequence ID" value="GFQ01651.1"/>
    <property type="molecule type" value="Genomic_DNA"/>
</dbReference>
<proteinExistence type="inferred from homology"/>
<evidence type="ECO:0000256" key="5">
    <source>
        <dbReference type="ARBA" id="ARBA00023326"/>
    </source>
</evidence>
<name>A0A830CPA5_9LAMI</name>
<dbReference type="PANTHER" id="PTHR31490">
    <property type="entry name" value="GLYCOSYL HYDROLASE"/>
    <property type="match status" value="1"/>
</dbReference>
<dbReference type="OrthoDB" id="3055998at2759"/>
<dbReference type="InterPro" id="IPR044846">
    <property type="entry name" value="GH10"/>
</dbReference>
<evidence type="ECO:0000256" key="4">
    <source>
        <dbReference type="ARBA" id="ARBA00023277"/>
    </source>
</evidence>
<dbReference type="SUPFAM" id="SSF51445">
    <property type="entry name" value="(Trans)glycosidases"/>
    <property type="match status" value="1"/>
</dbReference>
<comment type="caution">
    <text evidence="8">The sequence shown here is derived from an EMBL/GenBank/DDBJ whole genome shotgun (WGS) entry which is preliminary data.</text>
</comment>
<keyword evidence="8" id="KW-0858">Xylan degradation</keyword>
<reference evidence="8" key="1">
    <citation type="submission" date="2020-07" db="EMBL/GenBank/DDBJ databases">
        <title>Ethylene signaling mediates host invasion by parasitic plants.</title>
        <authorList>
            <person name="Yoshida S."/>
        </authorList>
    </citation>
    <scope>NUCLEOTIDE SEQUENCE</scope>
    <source>
        <strain evidence="8">Okayama</strain>
    </source>
</reference>
<dbReference type="Gene3D" id="3.20.20.80">
    <property type="entry name" value="Glycosidases"/>
    <property type="match status" value="1"/>
</dbReference>
<keyword evidence="2" id="KW-0677">Repeat</keyword>
<keyword evidence="6" id="KW-0732">Signal</keyword>
<dbReference type="Pfam" id="PF00331">
    <property type="entry name" value="Glyco_hydro_10"/>
    <property type="match status" value="1"/>
</dbReference>
<dbReference type="GO" id="GO:0045493">
    <property type="term" value="P:xylan catabolic process"/>
    <property type="evidence" value="ECO:0007669"/>
    <property type="project" value="UniProtKB-KW"/>
</dbReference>
<dbReference type="InterPro" id="IPR008979">
    <property type="entry name" value="Galactose-bd-like_sf"/>
</dbReference>
<keyword evidence="5" id="KW-0624">Polysaccharide degradation</keyword>
<evidence type="ECO:0000313" key="8">
    <source>
        <dbReference type="EMBL" id="GFQ01651.1"/>
    </source>
</evidence>